<accession>A0ABR3R189</accession>
<evidence type="ECO:0008006" key="3">
    <source>
        <dbReference type="Google" id="ProtNLM"/>
    </source>
</evidence>
<dbReference type="Proteomes" id="UP001521785">
    <property type="component" value="Unassembled WGS sequence"/>
</dbReference>
<reference evidence="1 2" key="1">
    <citation type="submission" date="2024-02" db="EMBL/GenBank/DDBJ databases">
        <title>De novo assembly and annotation of 12 fungi associated with fruit tree decline syndrome in Ontario, Canada.</title>
        <authorList>
            <person name="Sulman M."/>
            <person name="Ellouze W."/>
            <person name="Ilyukhin E."/>
        </authorList>
    </citation>
    <scope>NUCLEOTIDE SEQUENCE [LARGE SCALE GENOMIC DNA]</scope>
    <source>
        <strain evidence="1 2">M42-189</strain>
    </source>
</reference>
<evidence type="ECO:0000313" key="2">
    <source>
        <dbReference type="Proteomes" id="UP001521785"/>
    </source>
</evidence>
<evidence type="ECO:0000313" key="1">
    <source>
        <dbReference type="EMBL" id="KAL1598038.1"/>
    </source>
</evidence>
<keyword evidence="2" id="KW-1185">Reference proteome</keyword>
<dbReference type="InterPro" id="IPR036396">
    <property type="entry name" value="Cyt_P450_sf"/>
</dbReference>
<dbReference type="Gene3D" id="1.10.630.10">
    <property type="entry name" value="Cytochrome P450"/>
    <property type="match status" value="1"/>
</dbReference>
<dbReference type="SUPFAM" id="SSF48264">
    <property type="entry name" value="Cytochrome P450"/>
    <property type="match status" value="1"/>
</dbReference>
<comment type="caution">
    <text evidence="1">The sequence shown here is derived from an EMBL/GenBank/DDBJ whole genome shotgun (WGS) entry which is preliminary data.</text>
</comment>
<sequence>MLVVRIAPNELAFFTPQAFTDIYSPHHKNLEVFVKTNFQNRGKDLEGLIWEEDPVKHRTVARQIAPAFSTRFLRTLEPIGHKHMDYFVAQMKEISLNPKTIGVPLVRWTNWLAMDMSADLAWNEKMHQMRDSTRIPLTIR</sequence>
<protein>
    <recommendedName>
        <fullName evidence="3">Cytochrome P450</fullName>
    </recommendedName>
</protein>
<organism evidence="1 2">
    <name type="scientific">Paraconiothyrium brasiliense</name>
    <dbReference type="NCBI Taxonomy" id="300254"/>
    <lineage>
        <taxon>Eukaryota</taxon>
        <taxon>Fungi</taxon>
        <taxon>Dikarya</taxon>
        <taxon>Ascomycota</taxon>
        <taxon>Pezizomycotina</taxon>
        <taxon>Dothideomycetes</taxon>
        <taxon>Pleosporomycetidae</taxon>
        <taxon>Pleosporales</taxon>
        <taxon>Massarineae</taxon>
        <taxon>Didymosphaeriaceae</taxon>
        <taxon>Paraconiothyrium</taxon>
    </lineage>
</organism>
<dbReference type="EMBL" id="JAKJXO020000012">
    <property type="protein sequence ID" value="KAL1598038.1"/>
    <property type="molecule type" value="Genomic_DNA"/>
</dbReference>
<name>A0ABR3R189_9PLEO</name>
<gene>
    <name evidence="1" type="ORF">SLS60_008526</name>
</gene>
<proteinExistence type="predicted"/>